<accession>A0A1Y2BDM1</accession>
<feature type="region of interest" description="Disordered" evidence="1">
    <location>
        <begin position="402"/>
        <end position="438"/>
    </location>
</feature>
<dbReference type="EMBL" id="MCFC01000008">
    <property type="protein sequence ID" value="ORY32913.1"/>
    <property type="molecule type" value="Genomic_DNA"/>
</dbReference>
<evidence type="ECO:0000313" key="2">
    <source>
        <dbReference type="EMBL" id="ORY32913.1"/>
    </source>
</evidence>
<evidence type="ECO:0000313" key="3">
    <source>
        <dbReference type="Proteomes" id="UP000193986"/>
    </source>
</evidence>
<dbReference type="OrthoDB" id="2597038at2759"/>
<protein>
    <submittedName>
        <fullName evidence="2">Uncharacterized protein</fullName>
    </submittedName>
</protein>
<evidence type="ECO:0000256" key="1">
    <source>
        <dbReference type="SAM" id="MobiDB-lite"/>
    </source>
</evidence>
<comment type="caution">
    <text evidence="2">The sequence shown here is derived from an EMBL/GenBank/DDBJ whole genome shotgun (WGS) entry which is preliminary data.</text>
</comment>
<dbReference type="AlphaFoldDB" id="A0A1Y2BDM1"/>
<reference evidence="2 3" key="1">
    <citation type="submission" date="2016-07" db="EMBL/GenBank/DDBJ databases">
        <title>Pervasive Adenine N6-methylation of Active Genes in Fungi.</title>
        <authorList>
            <consortium name="DOE Joint Genome Institute"/>
            <person name="Mondo S.J."/>
            <person name="Dannebaum R.O."/>
            <person name="Kuo R.C."/>
            <person name="Labutti K."/>
            <person name="Haridas S."/>
            <person name="Kuo A."/>
            <person name="Salamov A."/>
            <person name="Ahrendt S.R."/>
            <person name="Lipzen A."/>
            <person name="Sullivan W."/>
            <person name="Andreopoulos W.B."/>
            <person name="Clum A."/>
            <person name="Lindquist E."/>
            <person name="Daum C."/>
            <person name="Ramamoorthy G.K."/>
            <person name="Gryganskyi A."/>
            <person name="Culley D."/>
            <person name="Magnuson J.K."/>
            <person name="James T.Y."/>
            <person name="O'Malley M.A."/>
            <person name="Stajich J.E."/>
            <person name="Spatafora J.W."/>
            <person name="Visel A."/>
            <person name="Grigoriev I.V."/>
        </authorList>
    </citation>
    <scope>NUCLEOTIDE SEQUENCE [LARGE SCALE GENOMIC DNA]</scope>
    <source>
        <strain evidence="2 3">68-887.2</strain>
    </source>
</reference>
<feature type="compositionally biased region" description="Polar residues" evidence="1">
    <location>
        <begin position="39"/>
        <end position="67"/>
    </location>
</feature>
<feature type="region of interest" description="Disordered" evidence="1">
    <location>
        <begin position="305"/>
        <end position="337"/>
    </location>
</feature>
<feature type="region of interest" description="Disordered" evidence="1">
    <location>
        <begin position="1"/>
        <end position="148"/>
    </location>
</feature>
<feature type="region of interest" description="Disordered" evidence="1">
    <location>
        <begin position="459"/>
        <end position="486"/>
    </location>
</feature>
<dbReference type="InParanoid" id="A0A1Y2BDM1"/>
<dbReference type="Proteomes" id="UP000193986">
    <property type="component" value="Unassembled WGS sequence"/>
</dbReference>
<name>A0A1Y2BDM1_9TREE</name>
<keyword evidence="3" id="KW-1185">Reference proteome</keyword>
<organism evidence="2 3">
    <name type="scientific">Naematelia encephala</name>
    <dbReference type="NCBI Taxonomy" id="71784"/>
    <lineage>
        <taxon>Eukaryota</taxon>
        <taxon>Fungi</taxon>
        <taxon>Dikarya</taxon>
        <taxon>Basidiomycota</taxon>
        <taxon>Agaricomycotina</taxon>
        <taxon>Tremellomycetes</taxon>
        <taxon>Tremellales</taxon>
        <taxon>Naemateliaceae</taxon>
        <taxon>Naematelia</taxon>
    </lineage>
</organism>
<feature type="compositionally biased region" description="Polar residues" evidence="1">
    <location>
        <begin position="1"/>
        <end position="12"/>
    </location>
</feature>
<sequence length="644" mass="71351">MTNEHVSPSSLTPKIRAKPSLLPSAHRQSLQEDGLTKSEPITYTQVTASGLTTWRRQPKVSSVSGETGSRKRLGMGMQGTPARKKVVRPGSKSIGIRSTPRKSLRPVEDHSSSSIPISDLPDPDDIQSSSSIDSAVTPSTSIPEGDSIVPTFEDVFGITETYPTATEIRQAGSRRRSHAGSLEDTYEESISVIRADFQEMLVPLNDLSSAHSSSHSPSLPTVRHVISRPEESIVPALSPSPFATKASSPAVSFGLEHVGLATNSNEPTTFLWSLEEPLNDRTGHRDSPMTSSTARRSRNIQARVPTPFKLPPRPNSLRYGRPSTENVTHKDFTGEDMYDPAGQDSINMSTPRPLKRVSPVTAIRLKRDDVSPPSAKAYHFKKDVFLVDKDVSSPDWDALEQEALASPNKYRPIGTGDNSDSESDNVEQQRGGTPDDLTDFRAAIDWDVTDVGFRSARLEAPLQRDSPRAQATLGPISDMPSSKTSRTQESCYGFRWVNENLTRREKELEPLSSPASSLHPARSPSPIFFSSPPPPPILGIGEGGLLEMPHLYADFRVNRKLCKGAWRGADMLKRMQAGNAILSGEERKSDDHDRKLSGRRWTERRQRWYETEMSSDAKEARKRRVAHYRDLEKNYQLHVEYVLS</sequence>
<gene>
    <name evidence="2" type="ORF">BCR39DRAFT_358677</name>
</gene>
<feature type="compositionally biased region" description="Low complexity" evidence="1">
    <location>
        <begin position="112"/>
        <end position="134"/>
    </location>
</feature>
<proteinExistence type="predicted"/>